<dbReference type="HOGENOM" id="CLU_1501831_0_0_5"/>
<feature type="transmembrane region" description="Helical" evidence="1">
    <location>
        <begin position="34"/>
        <end position="53"/>
    </location>
</feature>
<organism evidence="2 3">
    <name type="scientific">Micavibrio aeruginosavorus EPB</name>
    <dbReference type="NCBI Taxonomy" id="349215"/>
    <lineage>
        <taxon>Bacteria</taxon>
        <taxon>Pseudomonadati</taxon>
        <taxon>Bdellovibrionota</taxon>
        <taxon>Bdellovibrionia</taxon>
        <taxon>Bdellovibrionales</taxon>
        <taxon>Pseudobdellovibrionaceae</taxon>
        <taxon>Micavibrio</taxon>
    </lineage>
</organism>
<accession>M4VH20</accession>
<feature type="transmembrane region" description="Helical" evidence="1">
    <location>
        <begin position="159"/>
        <end position="178"/>
    </location>
</feature>
<gene>
    <name evidence="2" type="ORF">A11S_1670</name>
</gene>
<keyword evidence="1" id="KW-1133">Transmembrane helix</keyword>
<keyword evidence="1" id="KW-0812">Transmembrane</keyword>
<dbReference type="EMBL" id="CP003538">
    <property type="protein sequence ID" value="AGH98473.1"/>
    <property type="molecule type" value="Genomic_DNA"/>
</dbReference>
<feature type="transmembrane region" description="Helical" evidence="1">
    <location>
        <begin position="73"/>
        <end position="90"/>
    </location>
</feature>
<proteinExistence type="predicted"/>
<protein>
    <submittedName>
        <fullName evidence="2">Uncharacterized protein</fullName>
    </submittedName>
</protein>
<feature type="transmembrane region" description="Helical" evidence="1">
    <location>
        <begin position="102"/>
        <end position="122"/>
    </location>
</feature>
<dbReference type="STRING" id="349215.A11S_1670"/>
<reference evidence="2 3" key="1">
    <citation type="journal article" date="2013" name="ISME J.">
        <title>By their genes ye shall know them: genomic signatures of predatory bacteria.</title>
        <authorList>
            <person name="Pasternak Z."/>
            <person name="Pietrokovski S."/>
            <person name="Rotem O."/>
            <person name="Gophna U."/>
            <person name="Lurie-Weinberger M.N."/>
            <person name="Jurkevitch E."/>
        </authorList>
    </citation>
    <scope>NUCLEOTIDE SEQUENCE [LARGE SCALE GENOMIC DNA]</scope>
    <source>
        <strain evidence="2">EPB</strain>
    </source>
</reference>
<feature type="transmembrane region" description="Helical" evidence="1">
    <location>
        <begin position="134"/>
        <end position="152"/>
    </location>
</feature>
<evidence type="ECO:0000313" key="3">
    <source>
        <dbReference type="Proteomes" id="UP000011932"/>
    </source>
</evidence>
<evidence type="ECO:0000256" key="1">
    <source>
        <dbReference type="SAM" id="Phobius"/>
    </source>
</evidence>
<dbReference type="RefSeq" id="WP_015468004.1">
    <property type="nucleotide sequence ID" value="NC_020812.1"/>
</dbReference>
<evidence type="ECO:0000313" key="2">
    <source>
        <dbReference type="EMBL" id="AGH98473.1"/>
    </source>
</evidence>
<dbReference type="AlphaFoldDB" id="M4VH20"/>
<sequence>MFSRRPQKQSFDIQPDENARFVPRDFYDIIVRRYLPVVSLTYIASIIGIAWRVDGWGGFLHYLFEDSFAYNTALWMAVFVSIPAIFWIFIRVSVRFSDYADVWYKGMAGLLCLTLIISLVLFPEWNMVTGLRLRMFMVASIPMFFVQYWFFVRGGLPGTVAWPLTIIASVLLIYGLVIV</sequence>
<dbReference type="OrthoDB" id="9821874at2"/>
<dbReference type="Proteomes" id="UP000011932">
    <property type="component" value="Chromosome"/>
</dbReference>
<name>M4VH20_9BACT</name>
<keyword evidence="1" id="KW-0472">Membrane</keyword>
<dbReference type="KEGG" id="man:A11S_1670"/>